<evidence type="ECO:0000313" key="5">
    <source>
        <dbReference type="EMBL" id="MEM5947499.1"/>
    </source>
</evidence>
<evidence type="ECO:0000259" key="4">
    <source>
        <dbReference type="Pfam" id="PF17167"/>
    </source>
</evidence>
<dbReference type="InterPro" id="IPR033432">
    <property type="entry name" value="GH94_catalytic"/>
</dbReference>
<dbReference type="RefSeq" id="WP_420068947.1">
    <property type="nucleotide sequence ID" value="NZ_JBCHKQ010000001.1"/>
</dbReference>
<name>A0ABU9UA15_9SPIR</name>
<dbReference type="Pfam" id="PF17167">
    <property type="entry name" value="Glyco_hydro_94"/>
    <property type="match status" value="1"/>
</dbReference>
<keyword evidence="2 5" id="KW-0808">Transferase</keyword>
<feature type="domain" description="Glycosyl hydrolase 94 supersandwich" evidence="3">
    <location>
        <begin position="9"/>
        <end position="290"/>
    </location>
</feature>
<evidence type="ECO:0000256" key="1">
    <source>
        <dbReference type="ARBA" id="ARBA00022676"/>
    </source>
</evidence>
<keyword evidence="6" id="KW-1185">Reference proteome</keyword>
<sequence length="805" mass="90620">MEYGHFEGREYVITNPHTPVKWINYIGTIDFGGYVDHTGGMLLCKGDPAVNRITKYITQMPASDFKGSTVYIRANIDGKTVIYSPYYVPTLHEYDLYECRVGLGYSRFIMEYKGIRTEITVFVPDGESVAIQDIKIKNIGNKRIESLDVIPVVEYSHFDALKQLTNADWVPQTMTSKAIGKPGDLLVLRQCAFMMVGVAENFFTSNRPVSSYEADRKLFLGKNEYGTWAMPASLEKDEFSSQDILRGDNVGALMHHLGALEKGAEDRIIVQLGQVESVESSMALIDRFRKEEEVDKALADIEKFWEDFLSVCHVETGDEDFDTLINTHNPRQCFITLNWSRYLSYYQLGYGARGIGVRDSSQDVMAVIAGAPDRARRLLEMIISVQCRDGSSMHQFNPKTMIASNGDAHEMDDRPDYYGDDHLWLILAVSQYLKETGDYDFLKKEIPFYEKDKQGNPVEKATVLEHLERALEFTKTHTGKHGLPLLGFADWNDTVNLRTGAESVFIAHQFSLASREMAELFSYLGDNEKSQKYLSYAEEMKETVNREAWDGKWYVRYFDYDGSPIGSNKNDKGKIYTNAQSWAVMSGNADGQRAKTALESVYELLNTPYGIKLSMPGYDHYDPNIGGVSTYPPGAKENGGIFLHANPWVMIAETIVGNGDRAYQYHSQLNPIKKNNDIDTYEVEPYVFCQNILSNEHPNAGLGRNSWLSGTSSWMYQAATQYMLGIRPSHYGLVIDPCIPSSWDKISIKRRFRGKVYNIIIKNPAGVSKGIKSCTLDGKGIEIGDGKVIIPVPSSAECNVEVVLG</sequence>
<dbReference type="Gene3D" id="1.20.890.20">
    <property type="entry name" value="mpn423 like domain"/>
    <property type="match status" value="1"/>
</dbReference>
<dbReference type="SUPFAM" id="SSF74650">
    <property type="entry name" value="Galactose mutarotase-like"/>
    <property type="match status" value="1"/>
</dbReference>
<organism evidence="5 6">
    <name type="scientific">Rarispira pelagica</name>
    <dbReference type="NCBI Taxonomy" id="3141764"/>
    <lineage>
        <taxon>Bacteria</taxon>
        <taxon>Pseudomonadati</taxon>
        <taxon>Spirochaetota</taxon>
        <taxon>Spirochaetia</taxon>
        <taxon>Winmispirales</taxon>
        <taxon>Winmispiraceae</taxon>
        <taxon>Rarispira</taxon>
    </lineage>
</organism>
<keyword evidence="1" id="KW-0328">Glycosyltransferase</keyword>
<dbReference type="InterPro" id="IPR012341">
    <property type="entry name" value="6hp_glycosidase-like_sf"/>
</dbReference>
<dbReference type="Pfam" id="PF06165">
    <property type="entry name" value="GH94_b-supersand"/>
    <property type="match status" value="1"/>
</dbReference>
<dbReference type="PANTHER" id="PTHR37469">
    <property type="entry name" value="CELLOBIONIC ACID PHOSPHORYLASE-RELATED"/>
    <property type="match status" value="1"/>
</dbReference>
<dbReference type="Gene3D" id="2.70.98.40">
    <property type="entry name" value="Glycoside hydrolase, family 65, N-terminal domain"/>
    <property type="match status" value="1"/>
</dbReference>
<dbReference type="InterPro" id="IPR008928">
    <property type="entry name" value="6-hairpin_glycosidase_sf"/>
</dbReference>
<dbReference type="InterPro" id="IPR037018">
    <property type="entry name" value="GH65_N"/>
</dbReference>
<dbReference type="PANTHER" id="PTHR37469:SF2">
    <property type="entry name" value="CELLOBIONIC ACID PHOSPHORYLASE"/>
    <property type="match status" value="1"/>
</dbReference>
<dbReference type="InterPro" id="IPR052047">
    <property type="entry name" value="GH94_Enzymes"/>
</dbReference>
<evidence type="ECO:0000313" key="6">
    <source>
        <dbReference type="Proteomes" id="UP001466331"/>
    </source>
</evidence>
<evidence type="ECO:0000259" key="3">
    <source>
        <dbReference type="Pfam" id="PF06165"/>
    </source>
</evidence>
<dbReference type="Gene3D" id="2.60.420.10">
    <property type="entry name" value="Maltose phosphorylase, domain 3"/>
    <property type="match status" value="1"/>
</dbReference>
<dbReference type="SUPFAM" id="SSF48208">
    <property type="entry name" value="Six-hairpin glycosidases"/>
    <property type="match status" value="1"/>
</dbReference>
<gene>
    <name evidence="5" type="ORF">WKV44_02975</name>
</gene>
<reference evidence="5 6" key="1">
    <citation type="submission" date="2024-03" db="EMBL/GenBank/DDBJ databases">
        <title>Ignisphaera cupida sp. nov., a hyperthermophilic hydrolytic archaeon from a hot spring of Kamchatka, and proposal of Ignisphaeraceae fam. nov.</title>
        <authorList>
            <person name="Podosokorskaya O.A."/>
            <person name="Elcheninov A.G."/>
            <person name="Maltseva A.I."/>
            <person name="Zayulina K.S."/>
            <person name="Novikov A."/>
            <person name="Merkel A.Y."/>
        </authorList>
    </citation>
    <scope>NUCLEOTIDE SEQUENCE [LARGE SCALE GENOMIC DNA]</scope>
    <source>
        <strain evidence="5 6">38H-sp</strain>
    </source>
</reference>
<accession>A0ABU9UA15</accession>
<dbReference type="InterPro" id="IPR010383">
    <property type="entry name" value="Glyco_hydrolase_94_b-supersand"/>
</dbReference>
<proteinExistence type="predicted"/>
<dbReference type="GO" id="GO:0016740">
    <property type="term" value="F:transferase activity"/>
    <property type="evidence" value="ECO:0007669"/>
    <property type="project" value="UniProtKB-KW"/>
</dbReference>
<feature type="domain" description="Glycosyl hydrolase 94 catalytic" evidence="4">
    <location>
        <begin position="304"/>
        <end position="725"/>
    </location>
</feature>
<dbReference type="EMBL" id="JBCHKQ010000001">
    <property type="protein sequence ID" value="MEM5947499.1"/>
    <property type="molecule type" value="Genomic_DNA"/>
</dbReference>
<comment type="caution">
    <text evidence="5">The sequence shown here is derived from an EMBL/GenBank/DDBJ whole genome shotgun (WGS) entry which is preliminary data.</text>
</comment>
<protein>
    <submittedName>
        <fullName evidence="5">Glycosyl transferase</fullName>
    </submittedName>
</protein>
<dbReference type="Gene3D" id="1.50.10.10">
    <property type="match status" value="1"/>
</dbReference>
<dbReference type="InterPro" id="IPR011013">
    <property type="entry name" value="Gal_mutarotase_sf_dom"/>
</dbReference>
<evidence type="ECO:0000256" key="2">
    <source>
        <dbReference type="ARBA" id="ARBA00022679"/>
    </source>
</evidence>
<dbReference type="Proteomes" id="UP001466331">
    <property type="component" value="Unassembled WGS sequence"/>
</dbReference>